<sequence>MRFIYITCNVSMQEQMESLLRDLEISVYQVIPKALAESNFDIPHKDTAVWPGFNTCLLVQEADVTKSDALLARIREMNAQAYNNSELVAAYLWSVDDLVAPEPITPVQERDPLSGA</sequence>
<organism evidence="1 2">
    <name type="scientific">Porphyromonas asaccharolytica (strain ATCC 25260 / DSM 20707 / BCRC 10618 / CCUG 7834 / JCM 6326 / LMG 13178 / VPI 4198 / B440)</name>
    <name type="common">Bacteroides asaccharolyticus</name>
    <dbReference type="NCBI Taxonomy" id="879243"/>
    <lineage>
        <taxon>Bacteria</taxon>
        <taxon>Pseudomonadati</taxon>
        <taxon>Bacteroidota</taxon>
        <taxon>Bacteroidia</taxon>
        <taxon>Bacteroidales</taxon>
        <taxon>Porphyromonadaceae</taxon>
        <taxon>Porphyromonas</taxon>
    </lineage>
</organism>
<evidence type="ECO:0000313" key="2">
    <source>
        <dbReference type="Proteomes" id="UP000006545"/>
    </source>
</evidence>
<reference evidence="2" key="1">
    <citation type="submission" date="2011-04" db="EMBL/GenBank/DDBJ databases">
        <title>The complete genome of Porphyromonas asaccharolytica DSM 20707.</title>
        <authorList>
            <person name="Lucas S."/>
            <person name="Han J."/>
            <person name="Lapidus A."/>
            <person name="Bruce D."/>
            <person name="Goodwin L."/>
            <person name="Pitluck S."/>
            <person name="Peters L."/>
            <person name="Kyrpides N."/>
            <person name="Mavromatis K."/>
            <person name="Ivanova N."/>
            <person name="Ovchinnikova G."/>
            <person name="Pagani I."/>
            <person name="Lu M."/>
            <person name="Detter J.C."/>
            <person name="Tapia R."/>
            <person name="Han C."/>
            <person name="Land M."/>
            <person name="Hauser L."/>
            <person name="Markowitz V."/>
            <person name="Cheng J.-F."/>
            <person name="Hugenholtz P."/>
            <person name="Woyke T."/>
            <person name="Wu D."/>
            <person name="Gronow S."/>
            <person name="Wellnitz S."/>
            <person name="Brambilla E."/>
            <person name="Klenk H.-P."/>
            <person name="Eisen J.A."/>
        </authorList>
    </citation>
    <scope>NUCLEOTIDE SEQUENCE [LARGE SCALE GENOMIC DNA]</scope>
    <source>
        <strain evidence="2">ATCC 25260 / DSM 20707 / VPI 4198</strain>
    </source>
</reference>
<protein>
    <submittedName>
        <fullName evidence="1">Uncharacterized protein</fullName>
    </submittedName>
</protein>
<dbReference type="Proteomes" id="UP000006545">
    <property type="component" value="Chromosome"/>
</dbReference>
<proteinExistence type="predicted"/>
<dbReference type="AlphaFoldDB" id="F4KJC9"/>
<dbReference type="STRING" id="879243.Poras_0622"/>
<dbReference type="EMBL" id="CP002689">
    <property type="protein sequence ID" value="AEE12572.1"/>
    <property type="molecule type" value="Genomic_DNA"/>
</dbReference>
<gene>
    <name evidence="1" type="ordered locus">Poras_0622</name>
</gene>
<dbReference type="OrthoDB" id="1013207at2"/>
<name>F4KJC9_PORAD</name>
<evidence type="ECO:0000313" key="1">
    <source>
        <dbReference type="EMBL" id="AEE12572.1"/>
    </source>
</evidence>
<dbReference type="RefSeq" id="WP_013760143.1">
    <property type="nucleotide sequence ID" value="NC_015501.1"/>
</dbReference>
<keyword evidence="2" id="KW-1185">Reference proteome</keyword>
<dbReference type="NCBIfam" id="NF045581">
    <property type="entry name" value="PG0541_fam"/>
    <property type="match status" value="1"/>
</dbReference>
<dbReference type="HOGENOM" id="CLU_2094606_0_0_10"/>
<dbReference type="KEGG" id="pah:Poras_0622"/>
<accession>F4KJC9</accession>